<evidence type="ECO:0000313" key="10">
    <source>
        <dbReference type="Proteomes" id="UP000503088"/>
    </source>
</evidence>
<evidence type="ECO:0000259" key="7">
    <source>
        <dbReference type="Pfam" id="PF04234"/>
    </source>
</evidence>
<dbReference type="SUPFAM" id="SSF81296">
    <property type="entry name" value="E set domains"/>
    <property type="match status" value="1"/>
</dbReference>
<dbReference type="PANTHER" id="PTHR34820:SF4">
    <property type="entry name" value="INNER MEMBRANE PROTEIN YEBZ"/>
    <property type="match status" value="1"/>
</dbReference>
<keyword evidence="3 6" id="KW-0732">Signal</keyword>
<dbReference type="GO" id="GO:0030313">
    <property type="term" value="C:cell envelope"/>
    <property type="evidence" value="ECO:0007669"/>
    <property type="project" value="UniProtKB-SubCell"/>
</dbReference>
<feature type="domain" description="YtkA-like" evidence="8">
    <location>
        <begin position="427"/>
        <end position="503"/>
    </location>
</feature>
<dbReference type="GO" id="GO:0005507">
    <property type="term" value="F:copper ion binding"/>
    <property type="evidence" value="ECO:0007669"/>
    <property type="project" value="InterPro"/>
</dbReference>
<feature type="chain" id="PRO_5028995210" description="Copper resistance protein CopC" evidence="6">
    <location>
        <begin position="28"/>
        <end position="527"/>
    </location>
</feature>
<sequence length="527" mass="58499">MGWINKAVVLLLCLTVLFGLSASVVHAHAGVMGTYPEKGQLLDDSPKEISLRLSESVELDLADIQLFDWNGRMVQVTQPKHQPDRSKEVIRKLPDLKPGTYTVVWNVVSQDGHPVSGSFDFSVERETGHVVDVPLTDSHWSEGLLGLFRYVVVGLTLLGTGLFWMAWVGERRGLPGFVQVLGRSRLYGGVVLFAGIVAQFASYSATLPGINLFSFWWEGKWGLLFQFPFVIMLFTQLVTLILLVIPGMGRLWYGIMWLLFSASLSLGGHVWGIQDPMMAISIRILHLWAGALWLGGLTYLVLLMWKSRQSTSPTLAGIRSFFSIFAAVASVSVIASGIVMVMLQSDWMAVWTEKGAWSGYLLIKVLLTALMLGLALIQTIRWRKKGGLLASLLRWEWGLGLAVILVAVWLSQTPYPLPSNPYHTTLQSNGVKAAFRISQLKLGSQTIDLSLEPGRKEPEEVTIRMEMEGHGMELDPVTMKRIGKGKYQAPISFTMMGDWKVSVQAEYSDGEDHTWIDTIFIPGGGYP</sequence>
<evidence type="ECO:0000256" key="2">
    <source>
        <dbReference type="ARBA" id="ARBA00022723"/>
    </source>
</evidence>
<evidence type="ECO:0000256" key="4">
    <source>
        <dbReference type="ARBA" id="ARBA00023008"/>
    </source>
</evidence>
<dbReference type="PANTHER" id="PTHR34820">
    <property type="entry name" value="INNER MEMBRANE PROTEIN YEBZ"/>
    <property type="match status" value="1"/>
</dbReference>
<feature type="transmembrane region" description="Helical" evidence="5">
    <location>
        <begin position="225"/>
        <end position="245"/>
    </location>
</feature>
<dbReference type="GO" id="GO:0006825">
    <property type="term" value="P:copper ion transport"/>
    <property type="evidence" value="ECO:0007669"/>
    <property type="project" value="InterPro"/>
</dbReference>
<keyword evidence="2" id="KW-0479">Metal-binding</keyword>
<dbReference type="Pfam" id="PF04234">
    <property type="entry name" value="CopC"/>
    <property type="match status" value="1"/>
</dbReference>
<keyword evidence="5" id="KW-1133">Transmembrane helix</keyword>
<evidence type="ECO:0000256" key="6">
    <source>
        <dbReference type="SAM" id="SignalP"/>
    </source>
</evidence>
<dbReference type="Pfam" id="PF13115">
    <property type="entry name" value="YtkA"/>
    <property type="match status" value="1"/>
</dbReference>
<dbReference type="EMBL" id="CP048104">
    <property type="protein sequence ID" value="QKG83547.1"/>
    <property type="molecule type" value="Genomic_DNA"/>
</dbReference>
<dbReference type="RefSeq" id="WP_173220389.1">
    <property type="nucleotide sequence ID" value="NZ_CP048104.1"/>
</dbReference>
<evidence type="ECO:0000256" key="1">
    <source>
        <dbReference type="ARBA" id="ARBA00004196"/>
    </source>
</evidence>
<dbReference type="InterPro" id="IPR014755">
    <property type="entry name" value="Cu-Rt/internalin_Ig-like"/>
</dbReference>
<accession>A0A7D3XP34</accession>
<dbReference type="GO" id="GO:0005886">
    <property type="term" value="C:plasma membrane"/>
    <property type="evidence" value="ECO:0007669"/>
    <property type="project" value="TreeGrafter"/>
</dbReference>
<protein>
    <recommendedName>
        <fullName evidence="11">Copper resistance protein CopC</fullName>
    </recommendedName>
</protein>
<dbReference type="GO" id="GO:0046688">
    <property type="term" value="P:response to copper ion"/>
    <property type="evidence" value="ECO:0007669"/>
    <property type="project" value="InterPro"/>
</dbReference>
<dbReference type="InterPro" id="IPR014756">
    <property type="entry name" value="Ig_E-set"/>
</dbReference>
<evidence type="ECO:0000256" key="5">
    <source>
        <dbReference type="SAM" id="Phobius"/>
    </source>
</evidence>
<dbReference type="InterPro" id="IPR032694">
    <property type="entry name" value="CopC/D"/>
</dbReference>
<feature type="transmembrane region" description="Helical" evidence="5">
    <location>
        <begin position="186"/>
        <end position="205"/>
    </location>
</feature>
<evidence type="ECO:0000313" key="9">
    <source>
        <dbReference type="EMBL" id="QKG83547.1"/>
    </source>
</evidence>
<feature type="signal peptide" evidence="6">
    <location>
        <begin position="1"/>
        <end position="27"/>
    </location>
</feature>
<proteinExistence type="predicted"/>
<dbReference type="InterPro" id="IPR007348">
    <property type="entry name" value="CopC_dom"/>
</dbReference>
<feature type="transmembrane region" description="Helical" evidence="5">
    <location>
        <begin position="317"/>
        <end position="343"/>
    </location>
</feature>
<dbReference type="InterPro" id="IPR032693">
    <property type="entry name" value="YtkA-like_dom"/>
</dbReference>
<feature type="transmembrane region" description="Helical" evidence="5">
    <location>
        <begin position="147"/>
        <end position="166"/>
    </location>
</feature>
<reference evidence="9 10" key="1">
    <citation type="submission" date="2020-01" db="EMBL/GenBank/DDBJ databases">
        <authorList>
            <person name="Gulvik C.A."/>
            <person name="Batra D.G."/>
        </authorList>
    </citation>
    <scope>NUCLEOTIDE SEQUENCE [LARGE SCALE GENOMIC DNA]</scope>
    <source>
        <strain evidence="9 10">W9323</strain>
    </source>
</reference>
<evidence type="ECO:0000256" key="3">
    <source>
        <dbReference type="ARBA" id="ARBA00022729"/>
    </source>
</evidence>
<evidence type="ECO:0000259" key="8">
    <source>
        <dbReference type="Pfam" id="PF13115"/>
    </source>
</evidence>
<name>A0A7D3XP34_9BACL</name>
<keyword evidence="10" id="KW-1185">Reference proteome</keyword>
<keyword evidence="5" id="KW-0472">Membrane</keyword>
<feature type="transmembrane region" description="Helical" evidence="5">
    <location>
        <begin position="355"/>
        <end position="377"/>
    </location>
</feature>
<feature type="transmembrane region" description="Helical" evidence="5">
    <location>
        <begin position="389"/>
        <end position="410"/>
    </location>
</feature>
<dbReference type="GO" id="GO:0042597">
    <property type="term" value="C:periplasmic space"/>
    <property type="evidence" value="ECO:0007669"/>
    <property type="project" value="InterPro"/>
</dbReference>
<dbReference type="AlphaFoldDB" id="A0A7D3XP34"/>
<evidence type="ECO:0008006" key="11">
    <source>
        <dbReference type="Google" id="ProtNLM"/>
    </source>
</evidence>
<gene>
    <name evidence="9" type="ORF">GXN76_03035</name>
</gene>
<feature type="transmembrane region" description="Helical" evidence="5">
    <location>
        <begin position="252"/>
        <end position="273"/>
    </location>
</feature>
<feature type="transmembrane region" description="Helical" evidence="5">
    <location>
        <begin position="285"/>
        <end position="305"/>
    </location>
</feature>
<dbReference type="KEGG" id="kpul:GXN76_03035"/>
<dbReference type="Proteomes" id="UP000503088">
    <property type="component" value="Chromosome"/>
</dbReference>
<dbReference type="Gene3D" id="2.60.40.1220">
    <property type="match status" value="1"/>
</dbReference>
<keyword evidence="4" id="KW-0186">Copper</keyword>
<feature type="domain" description="CopC" evidence="7">
    <location>
        <begin position="28"/>
        <end position="123"/>
    </location>
</feature>
<keyword evidence="5" id="KW-0812">Transmembrane</keyword>
<comment type="subcellular location">
    <subcellularLocation>
        <location evidence="1">Cell envelope</location>
    </subcellularLocation>
</comment>
<organism evidence="9 10">
    <name type="scientific">Kroppenstedtia pulmonis</name>
    <dbReference type="NCBI Taxonomy" id="1380685"/>
    <lineage>
        <taxon>Bacteria</taxon>
        <taxon>Bacillati</taxon>
        <taxon>Bacillota</taxon>
        <taxon>Bacilli</taxon>
        <taxon>Bacillales</taxon>
        <taxon>Thermoactinomycetaceae</taxon>
        <taxon>Kroppenstedtia</taxon>
    </lineage>
</organism>